<feature type="transmembrane region" description="Helical" evidence="1">
    <location>
        <begin position="57"/>
        <end position="76"/>
    </location>
</feature>
<dbReference type="PANTHER" id="PTHR43229">
    <property type="entry name" value="NODULATION PROTEIN J"/>
    <property type="match status" value="1"/>
</dbReference>
<keyword evidence="1" id="KW-0472">Membrane</keyword>
<gene>
    <name evidence="2" type="ORF">DS834_05270</name>
</gene>
<evidence type="ECO:0000256" key="1">
    <source>
        <dbReference type="SAM" id="Phobius"/>
    </source>
</evidence>
<name>A0ABX9LV18_9LACO</name>
<feature type="transmembrane region" description="Helical" evidence="1">
    <location>
        <begin position="258"/>
        <end position="278"/>
    </location>
</feature>
<evidence type="ECO:0000313" key="2">
    <source>
        <dbReference type="EMBL" id="RHW50693.1"/>
    </source>
</evidence>
<feature type="transmembrane region" description="Helical" evidence="1">
    <location>
        <begin position="140"/>
        <end position="163"/>
    </location>
</feature>
<accession>A0ABX9LV18</accession>
<reference evidence="2 3" key="1">
    <citation type="submission" date="2018-07" db="EMBL/GenBank/DDBJ databases">
        <title>Genome sequences of six Lactobacillus spp. isolated from bumble bee guts.</title>
        <authorList>
            <person name="Motta E.V.S."/>
            <person name="Moran N.A."/>
        </authorList>
    </citation>
    <scope>NUCLEOTIDE SEQUENCE [LARGE SCALE GENOMIC DNA]</scope>
    <source>
        <strain evidence="2 3">BI-4G</strain>
    </source>
</reference>
<evidence type="ECO:0000313" key="3">
    <source>
        <dbReference type="Proteomes" id="UP000283380"/>
    </source>
</evidence>
<keyword evidence="3" id="KW-1185">Reference proteome</keyword>
<sequence length="285" mass="31774">MIALLRRNIKIYFSNVVGVIMSCLGALISFFIYIGFLQQNLLSYWKFVPNIKEILDLWIIAGIIAIAGITTSFQALGQVVKDRESRTSDDMRLTDVSLANQKFAYILSSSIVSLGMQIITFLVMVIYFKIVDKINIPNNVYLEIFAFMLLGAVGATMLNAIIVSFIYSSTTFSRLSSVIGAAAGFAVATYMPYGTLSVHVQNLIKCIPSSYEAASLRNLLLSQISKEKLNSSLRQKLIDYLGIHFKINNYQLSRLDNAYIILGMIAVFALIIMIISALSERKRSI</sequence>
<feature type="transmembrane region" description="Helical" evidence="1">
    <location>
        <begin position="175"/>
        <end position="193"/>
    </location>
</feature>
<keyword evidence="1" id="KW-0812">Transmembrane</keyword>
<dbReference type="PANTHER" id="PTHR43229:SF2">
    <property type="entry name" value="NODULATION PROTEIN J"/>
    <property type="match status" value="1"/>
</dbReference>
<proteinExistence type="predicted"/>
<dbReference type="EMBL" id="QOCU01000006">
    <property type="protein sequence ID" value="RHW50693.1"/>
    <property type="molecule type" value="Genomic_DNA"/>
</dbReference>
<dbReference type="RefSeq" id="WP_118895994.1">
    <property type="nucleotide sequence ID" value="NZ_QOCT01000004.1"/>
</dbReference>
<feature type="transmembrane region" description="Helical" evidence="1">
    <location>
        <begin position="103"/>
        <end position="128"/>
    </location>
</feature>
<dbReference type="Proteomes" id="UP000283380">
    <property type="component" value="Unassembled WGS sequence"/>
</dbReference>
<protein>
    <submittedName>
        <fullName evidence="2">ABC transporter permease</fullName>
    </submittedName>
</protein>
<organism evidence="2 3">
    <name type="scientific">Lactobacillus bombicola</name>
    <dbReference type="NCBI Taxonomy" id="1505723"/>
    <lineage>
        <taxon>Bacteria</taxon>
        <taxon>Bacillati</taxon>
        <taxon>Bacillota</taxon>
        <taxon>Bacilli</taxon>
        <taxon>Lactobacillales</taxon>
        <taxon>Lactobacillaceae</taxon>
        <taxon>Lactobacillus</taxon>
    </lineage>
</organism>
<comment type="caution">
    <text evidence="2">The sequence shown here is derived from an EMBL/GenBank/DDBJ whole genome shotgun (WGS) entry which is preliminary data.</text>
</comment>
<dbReference type="InterPro" id="IPR051784">
    <property type="entry name" value="Nod_factor_ABC_transporter"/>
</dbReference>
<dbReference type="PROSITE" id="PS51257">
    <property type="entry name" value="PROKAR_LIPOPROTEIN"/>
    <property type="match status" value="1"/>
</dbReference>
<feature type="transmembrane region" description="Helical" evidence="1">
    <location>
        <begin position="12"/>
        <end position="37"/>
    </location>
</feature>
<keyword evidence="1" id="KW-1133">Transmembrane helix</keyword>